<comment type="caution">
    <text evidence="1">The sequence shown here is derived from an EMBL/GenBank/DDBJ whole genome shotgun (WGS) entry which is preliminary data.</text>
</comment>
<evidence type="ECO:0000313" key="1">
    <source>
        <dbReference type="EMBL" id="KAA1257991.1"/>
    </source>
</evidence>
<gene>
    <name evidence="1" type="ORF">LF1_04820</name>
</gene>
<sequence length="83" mass="9300">MFSNFDSRMQSRRVIPHCATPVPFRQADFAHALAKPFPITSHLQTYLDLMTLEGRGEEAAKAIYDEHLGPCLESADHAGRSLE</sequence>
<accession>A0A5B1CCM4</accession>
<organism evidence="1 2">
    <name type="scientific">Rubripirellula obstinata</name>
    <dbReference type="NCBI Taxonomy" id="406547"/>
    <lineage>
        <taxon>Bacteria</taxon>
        <taxon>Pseudomonadati</taxon>
        <taxon>Planctomycetota</taxon>
        <taxon>Planctomycetia</taxon>
        <taxon>Pirellulales</taxon>
        <taxon>Pirellulaceae</taxon>
        <taxon>Rubripirellula</taxon>
    </lineage>
</organism>
<dbReference type="AlphaFoldDB" id="A0A5B1CCM4"/>
<dbReference type="EMBL" id="VRLW01000001">
    <property type="protein sequence ID" value="KAA1257991.1"/>
    <property type="molecule type" value="Genomic_DNA"/>
</dbReference>
<protein>
    <submittedName>
        <fullName evidence="1">Uncharacterized protein</fullName>
    </submittedName>
</protein>
<reference evidence="1 2" key="1">
    <citation type="submission" date="2019-08" db="EMBL/GenBank/DDBJ databases">
        <title>Deep-cultivation of Planctomycetes and their phenomic and genomic characterization uncovers novel biology.</title>
        <authorList>
            <person name="Wiegand S."/>
            <person name="Jogler M."/>
            <person name="Boedeker C."/>
            <person name="Pinto D."/>
            <person name="Vollmers J."/>
            <person name="Rivas-Marin E."/>
            <person name="Kohn T."/>
            <person name="Peeters S.H."/>
            <person name="Heuer A."/>
            <person name="Rast P."/>
            <person name="Oberbeckmann S."/>
            <person name="Bunk B."/>
            <person name="Jeske O."/>
            <person name="Meyerdierks A."/>
            <person name="Storesund J.E."/>
            <person name="Kallscheuer N."/>
            <person name="Luecker S."/>
            <person name="Lage O.M."/>
            <person name="Pohl T."/>
            <person name="Merkel B.J."/>
            <person name="Hornburger P."/>
            <person name="Mueller R.-W."/>
            <person name="Bruemmer F."/>
            <person name="Labrenz M."/>
            <person name="Spormann A.M."/>
            <person name="Op Den Camp H."/>
            <person name="Overmann J."/>
            <person name="Amann R."/>
            <person name="Jetten M.S.M."/>
            <person name="Mascher T."/>
            <person name="Medema M.H."/>
            <person name="Devos D.P."/>
            <person name="Kaster A.-K."/>
            <person name="Ovreas L."/>
            <person name="Rohde M."/>
            <person name="Galperin M.Y."/>
            <person name="Jogler C."/>
        </authorList>
    </citation>
    <scope>NUCLEOTIDE SEQUENCE [LARGE SCALE GENOMIC DNA]</scope>
    <source>
        <strain evidence="1 2">LF1</strain>
    </source>
</reference>
<dbReference type="Proteomes" id="UP000322699">
    <property type="component" value="Unassembled WGS sequence"/>
</dbReference>
<keyword evidence="2" id="KW-1185">Reference proteome</keyword>
<name>A0A5B1CCM4_9BACT</name>
<evidence type="ECO:0000313" key="2">
    <source>
        <dbReference type="Proteomes" id="UP000322699"/>
    </source>
</evidence>
<proteinExistence type="predicted"/>